<gene>
    <name evidence="2" type="ORF">LARV_03417</name>
</gene>
<reference evidence="2" key="1">
    <citation type="submission" date="2015-07" db="EMBL/GenBank/DDBJ databases">
        <title>Draft Genome Sequences of Anaerolinea thermolimosa IMO-1, Bellilinea caldifistulae GOMI-1, Leptolinea tardivitalis YMTK-2, Levilinea saccharolytica KIBI-1,Longilinea arvoryzae KOME-1, Previously Described as Members of the Anaerolineaceae (Chloroflexi).</title>
        <authorList>
            <person name="Sekiguchi Y."/>
            <person name="Ohashi A."/>
            <person name="Matsuura N."/>
            <person name="Tourlousse M.D."/>
        </authorList>
    </citation>
    <scope>NUCLEOTIDE SEQUENCE [LARGE SCALE GENOMIC DNA]</scope>
    <source>
        <strain evidence="2">KOME-1</strain>
    </source>
</reference>
<protein>
    <submittedName>
        <fullName evidence="2">Uncharacterized protein</fullName>
    </submittedName>
</protein>
<keyword evidence="1" id="KW-0732">Signal</keyword>
<evidence type="ECO:0000256" key="1">
    <source>
        <dbReference type="SAM" id="SignalP"/>
    </source>
</evidence>
<dbReference type="EMBL" id="DF967972">
    <property type="protein sequence ID" value="GAP15625.1"/>
    <property type="molecule type" value="Genomic_DNA"/>
</dbReference>
<dbReference type="STRING" id="360412.LARV_03417"/>
<keyword evidence="3" id="KW-1185">Reference proteome</keyword>
<feature type="chain" id="PRO_5006632988" evidence="1">
    <location>
        <begin position="27"/>
        <end position="315"/>
    </location>
</feature>
<evidence type="ECO:0000313" key="3">
    <source>
        <dbReference type="Proteomes" id="UP000055060"/>
    </source>
</evidence>
<organism evidence="2">
    <name type="scientific">Longilinea arvoryzae</name>
    <dbReference type="NCBI Taxonomy" id="360412"/>
    <lineage>
        <taxon>Bacteria</taxon>
        <taxon>Bacillati</taxon>
        <taxon>Chloroflexota</taxon>
        <taxon>Anaerolineae</taxon>
        <taxon>Anaerolineales</taxon>
        <taxon>Anaerolineaceae</taxon>
        <taxon>Longilinea</taxon>
    </lineage>
</organism>
<feature type="signal peptide" evidence="1">
    <location>
        <begin position="1"/>
        <end position="26"/>
    </location>
</feature>
<proteinExistence type="predicted"/>
<sequence length="315" mass="35178">MKRGKLLLSILLVLLILPNSVGISHAQAEDELYFPETGHTISGPFLEFFNSASDPLLLFGYPITDEFEHPITHVRVQYFQKVRLDLVRGGSGEEVQLAPLGEDLKDDQAPLANIPTDSPACRKISGYSVCYAFLQFYDAYDGAHFLGDPISEAQIYEGRIIQNFKYSRLEWRPEMPTGQRVGVTDLGRIHYDRTLGDTARLLPNESSNIAGRLVQPHAYAFVNHPLLPANSDQTISVIVLDQSLDPISGAILKIEVLWPDGSTGIYRPSDTNKSGISQMVLNSGDYEANQIVRIKVTAAYMGETSETSTWFRLWW</sequence>
<evidence type="ECO:0000313" key="2">
    <source>
        <dbReference type="EMBL" id="GAP15625.1"/>
    </source>
</evidence>
<dbReference type="AlphaFoldDB" id="A0A0S7BJ23"/>
<accession>A0A0S7BJ23</accession>
<name>A0A0S7BJ23_9CHLR</name>
<dbReference type="Proteomes" id="UP000055060">
    <property type="component" value="Unassembled WGS sequence"/>
</dbReference>